<dbReference type="KEGG" id="scac:106086661"/>
<gene>
    <name evidence="1" type="primary">106086661</name>
</gene>
<dbReference type="Proteomes" id="UP000095300">
    <property type="component" value="Unassembled WGS sequence"/>
</dbReference>
<keyword evidence="2" id="KW-1185">Reference proteome</keyword>
<protein>
    <submittedName>
        <fullName evidence="1">Uncharacterized protein</fullName>
    </submittedName>
</protein>
<name>A0A1I8Q9J6_STOCA</name>
<dbReference type="AlphaFoldDB" id="A0A1I8Q9J6"/>
<dbReference type="OrthoDB" id="7973909at2759"/>
<dbReference type="VEuPathDB" id="VectorBase:SCAU015145"/>
<reference evidence="1" key="1">
    <citation type="submission" date="2020-05" db="UniProtKB">
        <authorList>
            <consortium name="EnsemblMetazoa"/>
        </authorList>
    </citation>
    <scope>IDENTIFICATION</scope>
    <source>
        <strain evidence="1">USDA</strain>
    </source>
</reference>
<evidence type="ECO:0000313" key="2">
    <source>
        <dbReference type="Proteomes" id="UP000095300"/>
    </source>
</evidence>
<accession>A0A1I8Q9J6</accession>
<proteinExistence type="predicted"/>
<evidence type="ECO:0000313" key="1">
    <source>
        <dbReference type="EnsemblMetazoa" id="SCAU015145-PA"/>
    </source>
</evidence>
<organism evidence="1 2">
    <name type="scientific">Stomoxys calcitrans</name>
    <name type="common">Stable fly</name>
    <name type="synonym">Conops calcitrans</name>
    <dbReference type="NCBI Taxonomy" id="35570"/>
    <lineage>
        <taxon>Eukaryota</taxon>
        <taxon>Metazoa</taxon>
        <taxon>Ecdysozoa</taxon>
        <taxon>Arthropoda</taxon>
        <taxon>Hexapoda</taxon>
        <taxon>Insecta</taxon>
        <taxon>Pterygota</taxon>
        <taxon>Neoptera</taxon>
        <taxon>Endopterygota</taxon>
        <taxon>Diptera</taxon>
        <taxon>Brachycera</taxon>
        <taxon>Muscomorpha</taxon>
        <taxon>Muscoidea</taxon>
        <taxon>Muscidae</taxon>
        <taxon>Stomoxys</taxon>
    </lineage>
</organism>
<sequence>MSLLPTACGCIKQQAKISHCPSFIMFGVFRFLNAVLAITLLSPAIFAAEGDEGIVDIANSFDMITANKIEELKKVYIKTIKEAEILEAFRLSVAKELRKLNAQLLANSLCVSGSQDVIINLRFSNYVFLEGYDQQLANGIVRDALKEAVNCKTPTQVAGALMSLYLEGSFESFEALLSALVELFRTAHGMPAAKRGKDFYRKFAFNLQKLKQNQNFKDISAALKQDIDEVINQLPNNLQYLFFHSYFCLMNDKYQEYMYTSINPNTLDSESRYIWAWHETLSIDDSGHMKAAIFESNKAAASGFVAQLWGVKCNLPFYMKPDSKLVAAWEKKSEPENCNWNIDFVDDDRVVFTHGDYVVCSTEDKHDSERRQVRGYKGDKYTAESKECQWLLGTCSRK</sequence>
<dbReference type="EnsemblMetazoa" id="SCAU015145-RA">
    <property type="protein sequence ID" value="SCAU015145-PA"/>
    <property type="gene ID" value="SCAU015145"/>
</dbReference>